<dbReference type="InterPro" id="IPR058680">
    <property type="entry name" value="NBD_SMAX1-like"/>
</dbReference>
<dbReference type="PANTHER" id="PTHR43572:SF31">
    <property type="entry name" value="PROTEIN SMAX1-LIKE 3"/>
    <property type="match status" value="1"/>
</dbReference>
<evidence type="ECO:0000256" key="3">
    <source>
        <dbReference type="PROSITE-ProRule" id="PRU01251"/>
    </source>
</evidence>
<organism evidence="5 6">
    <name type="scientific">Rehmannia glutinosa</name>
    <name type="common">Chinese foxglove</name>
    <dbReference type="NCBI Taxonomy" id="99300"/>
    <lineage>
        <taxon>Eukaryota</taxon>
        <taxon>Viridiplantae</taxon>
        <taxon>Streptophyta</taxon>
        <taxon>Embryophyta</taxon>
        <taxon>Tracheophyta</taxon>
        <taxon>Spermatophyta</taxon>
        <taxon>Magnoliopsida</taxon>
        <taxon>eudicotyledons</taxon>
        <taxon>Gunneridae</taxon>
        <taxon>Pentapetalae</taxon>
        <taxon>asterids</taxon>
        <taxon>lamiids</taxon>
        <taxon>Lamiales</taxon>
        <taxon>Orobanchaceae</taxon>
        <taxon>Rehmannieae</taxon>
        <taxon>Rehmannia</taxon>
    </lineage>
</organism>
<dbReference type="InterPro" id="IPR051650">
    <property type="entry name" value="SL_signaling_regulator"/>
</dbReference>
<feature type="domain" description="Clp R" evidence="4">
    <location>
        <begin position="8"/>
        <end position="166"/>
    </location>
</feature>
<dbReference type="SUPFAM" id="SSF81923">
    <property type="entry name" value="Double Clp-N motif"/>
    <property type="match status" value="1"/>
</dbReference>
<dbReference type="PROSITE" id="PS51903">
    <property type="entry name" value="CLP_R"/>
    <property type="match status" value="1"/>
</dbReference>
<dbReference type="EMBL" id="JABTTQ020000010">
    <property type="protein sequence ID" value="KAK6147328.1"/>
    <property type="molecule type" value="Genomic_DNA"/>
</dbReference>
<dbReference type="InterPro" id="IPR036628">
    <property type="entry name" value="Clp_N_dom_sf"/>
</dbReference>
<keyword evidence="2 3" id="KW-0677">Repeat</keyword>
<accession>A0ABR0WID8</accession>
<protein>
    <recommendedName>
        <fullName evidence="4">Clp R domain-containing protein</fullName>
    </recommendedName>
</protein>
<dbReference type="Proteomes" id="UP001318860">
    <property type="component" value="Unassembled WGS sequence"/>
</dbReference>
<proteinExistence type="inferred from homology"/>
<gene>
    <name evidence="5" type="ORF">DH2020_018240</name>
</gene>
<dbReference type="PANTHER" id="PTHR43572">
    <property type="entry name" value="CHAPERONE PROTEIN CLPD, CHLOROPLASTIC"/>
    <property type="match status" value="1"/>
</dbReference>
<evidence type="ECO:0000256" key="1">
    <source>
        <dbReference type="ARBA" id="ARBA00008675"/>
    </source>
</evidence>
<comment type="caution">
    <text evidence="5">The sequence shown here is derived from an EMBL/GenBank/DDBJ whole genome shotgun (WGS) entry which is preliminary data.</text>
</comment>
<dbReference type="Gene3D" id="1.10.1780.10">
    <property type="entry name" value="Clp, N-terminal domain"/>
    <property type="match status" value="1"/>
</dbReference>
<keyword evidence="6" id="KW-1185">Reference proteome</keyword>
<name>A0ABR0WID8_REHGL</name>
<evidence type="ECO:0000259" key="4">
    <source>
        <dbReference type="PROSITE" id="PS51903"/>
    </source>
</evidence>
<dbReference type="InterPro" id="IPR004176">
    <property type="entry name" value="Clp_R_N"/>
</dbReference>
<evidence type="ECO:0000256" key="2">
    <source>
        <dbReference type="ARBA" id="ARBA00022737"/>
    </source>
</evidence>
<comment type="similarity">
    <text evidence="1">Belongs to the ClpA/ClpB family.</text>
</comment>
<dbReference type="Pfam" id="PF23569">
    <property type="entry name" value="NBD_SMAX1"/>
    <property type="match status" value="1"/>
</dbReference>
<dbReference type="Pfam" id="PF02861">
    <property type="entry name" value="Clp_N"/>
    <property type="match status" value="1"/>
</dbReference>
<evidence type="ECO:0000313" key="5">
    <source>
        <dbReference type="EMBL" id="KAK6147328.1"/>
    </source>
</evidence>
<evidence type="ECO:0000313" key="6">
    <source>
        <dbReference type="Proteomes" id="UP001318860"/>
    </source>
</evidence>
<reference evidence="5 6" key="1">
    <citation type="journal article" date="2021" name="Comput. Struct. Biotechnol. J.">
        <title>De novo genome assembly of the potent medicinal plant Rehmannia glutinosa using nanopore technology.</title>
        <authorList>
            <person name="Ma L."/>
            <person name="Dong C."/>
            <person name="Song C."/>
            <person name="Wang X."/>
            <person name="Zheng X."/>
            <person name="Niu Y."/>
            <person name="Chen S."/>
            <person name="Feng W."/>
        </authorList>
    </citation>
    <scope>NUCLEOTIDE SEQUENCE [LARGE SCALE GENOMIC DNA]</scope>
    <source>
        <strain evidence="5">DH-2019</strain>
    </source>
</reference>
<sequence length="569" mass="63732">MRTGGCAVQQALTPEAAAIVTQAVALAKRRGHAQVTPLHVANTMLAAPTGLLRAACQQSHSHPLQCKALELCFNVALNRLPAGSPSFPMLSNQYYPSISNALVAAFKRAQAHHRRGSVENQIPCPKIELEQLVISILDDPSVSRVMREAGFSSPQVKSNVEKVVSLETSKNEITITSENDDVCNIIESLLTSRKRRSLVIVGECVSKIEITVKKLMDRIDRGNVPKDLREVKFISISPLYSFCNLQRHLVEQKMGELFCLVKSLVSKGVVLYLGDLNWISEYRVRLEKERSYYCSVEHMIMEIGRLVNCGTGENIINEKFWVMGIANFQTYMRCRNGFNSLEDVWRLSPVSIPADQGRSKARHGREENGSCRLLLSNGEVKLNCCADCSSKFEAEAKKLKNSCDTNKPKLSNLPPWLKDESRRLYNNDQVRNVKKKMFAQAMSVNPHRVFLLDDLEQADYFSRMGIKRAIERGRIRNNENGEEVSFCDAIIVLCCERFRSRSSRACSLCTHKLTENGGGAGEEEEMSLSNCGPLDLNISFRDDDSVVDGQDIDALGILENVDRCVVFKF</sequence>